<sequence>MSLIGAFLAVQATNELANSALPDAPVRPDPPKRRPGRRLIDAAARIVQGIRASAPAGRSVGRVLAVRRGAGRPAADDGPGRVWESPETSA</sequence>
<evidence type="ECO:0000313" key="3">
    <source>
        <dbReference type="Proteomes" id="UP001501319"/>
    </source>
</evidence>
<feature type="region of interest" description="Disordered" evidence="1">
    <location>
        <begin position="68"/>
        <end position="90"/>
    </location>
</feature>
<name>A0ABN2F4W7_9ACTN</name>
<reference evidence="2 3" key="1">
    <citation type="journal article" date="2019" name="Int. J. Syst. Evol. Microbiol.">
        <title>The Global Catalogue of Microorganisms (GCM) 10K type strain sequencing project: providing services to taxonomists for standard genome sequencing and annotation.</title>
        <authorList>
            <consortium name="The Broad Institute Genomics Platform"/>
            <consortium name="The Broad Institute Genome Sequencing Center for Infectious Disease"/>
            <person name="Wu L."/>
            <person name="Ma J."/>
        </authorList>
    </citation>
    <scope>NUCLEOTIDE SEQUENCE [LARGE SCALE GENOMIC DNA]</scope>
    <source>
        <strain evidence="2 3">JCM 14306</strain>
    </source>
</reference>
<dbReference type="RefSeq" id="WP_344110569.1">
    <property type="nucleotide sequence ID" value="NZ_BAAANE010000004.1"/>
</dbReference>
<keyword evidence="3" id="KW-1185">Reference proteome</keyword>
<evidence type="ECO:0000256" key="1">
    <source>
        <dbReference type="SAM" id="MobiDB-lite"/>
    </source>
</evidence>
<dbReference type="Proteomes" id="UP001501319">
    <property type="component" value="Unassembled WGS sequence"/>
</dbReference>
<proteinExistence type="predicted"/>
<comment type="caution">
    <text evidence="2">The sequence shown here is derived from an EMBL/GenBank/DDBJ whole genome shotgun (WGS) entry which is preliminary data.</text>
</comment>
<dbReference type="EMBL" id="BAAANE010000004">
    <property type="protein sequence ID" value="GAA1630896.1"/>
    <property type="molecule type" value="Genomic_DNA"/>
</dbReference>
<evidence type="ECO:0000313" key="2">
    <source>
        <dbReference type="EMBL" id="GAA1630896.1"/>
    </source>
</evidence>
<accession>A0ABN2F4W7</accession>
<protein>
    <submittedName>
        <fullName evidence="2">Uncharacterized protein</fullName>
    </submittedName>
</protein>
<organism evidence="2 3">
    <name type="scientific">Kribbella alba</name>
    <dbReference type="NCBI Taxonomy" id="190197"/>
    <lineage>
        <taxon>Bacteria</taxon>
        <taxon>Bacillati</taxon>
        <taxon>Actinomycetota</taxon>
        <taxon>Actinomycetes</taxon>
        <taxon>Propionibacteriales</taxon>
        <taxon>Kribbellaceae</taxon>
        <taxon>Kribbella</taxon>
    </lineage>
</organism>
<gene>
    <name evidence="2" type="ORF">GCM10009744_18760</name>
</gene>